<keyword evidence="4" id="KW-0547">Nucleotide-binding</keyword>
<evidence type="ECO:0000256" key="6">
    <source>
        <dbReference type="ARBA" id="ARBA00022840"/>
    </source>
</evidence>
<dbReference type="PANTHER" id="PTHR47634:SF9">
    <property type="entry name" value="PROTEIN KINASE DOMAIN-CONTAINING PROTEIN-RELATED"/>
    <property type="match status" value="1"/>
</dbReference>
<dbReference type="GO" id="GO:0005524">
    <property type="term" value="F:ATP binding"/>
    <property type="evidence" value="ECO:0007669"/>
    <property type="project" value="UniProtKB-KW"/>
</dbReference>
<dbReference type="InterPro" id="IPR011009">
    <property type="entry name" value="Kinase-like_dom_sf"/>
</dbReference>
<dbReference type="Proteomes" id="UP000663419">
    <property type="component" value="Chromosome 5"/>
</dbReference>
<dbReference type="SUPFAM" id="SSF56112">
    <property type="entry name" value="Protein kinase-like (PK-like)"/>
    <property type="match status" value="1"/>
</dbReference>
<dbReference type="GO" id="GO:0004674">
    <property type="term" value="F:protein serine/threonine kinase activity"/>
    <property type="evidence" value="ECO:0007669"/>
    <property type="project" value="UniProtKB-KW"/>
</dbReference>
<evidence type="ECO:0000256" key="2">
    <source>
        <dbReference type="ARBA" id="ARBA00022527"/>
    </source>
</evidence>
<dbReference type="Gene3D" id="1.10.510.10">
    <property type="entry name" value="Transferase(Phosphotransferase) domain 1"/>
    <property type="match status" value="1"/>
</dbReference>
<dbReference type="GO" id="GO:0000245">
    <property type="term" value="P:spliceosomal complex assembly"/>
    <property type="evidence" value="ECO:0007669"/>
    <property type="project" value="TreeGrafter"/>
</dbReference>
<sequence length="442" mass="50831">MRPSILLLSQASLRRTFLSRPQLKSSSFMLQSSPIKFLYTTMSSDMSSPLIFTNTSFEIIDPSEKLEEETIPLYNPENYYPAHIGQVLVDRYQIVGKLGYGVTSTVWFGRDLQESRYVSLKICTASSRRNNEIDIYKQLDSVASKTDHVGQTLYRQLYDSFEIIAPHGTSHTCLVHQPLGLSMSQVVDLHRSRLLSTDVLKPVLRQLLVGLDFLHVADVVHTDIQPKNLLLEIKDDAVFRLFEEAELNEPAPRKILNDRIIYMTRRIPGLKTLPILTDFGEARLMSKPQPNKLIMPHHYRAPEVILQMEWNNKVDIWSIAALSWNFVSSRYLFPARISEDWDIYEPDRIAEMVAIMGPPPKEFLKRSDVCNIFWDEDGRWKDTCPIPNITLDSLAKDIKGDDRDGFLTFLGKILRWLPEERPTAGELVYDEWLMKGLGEKNG</sequence>
<dbReference type="PANTHER" id="PTHR47634">
    <property type="entry name" value="PROTEIN KINASE DOMAIN-CONTAINING PROTEIN-RELATED"/>
    <property type="match status" value="1"/>
</dbReference>
<comment type="catalytic activity">
    <reaction evidence="8">
        <text>L-seryl-[protein] + ATP = O-phospho-L-seryl-[protein] + ADP + H(+)</text>
        <dbReference type="Rhea" id="RHEA:17989"/>
        <dbReference type="Rhea" id="RHEA-COMP:9863"/>
        <dbReference type="Rhea" id="RHEA-COMP:11604"/>
        <dbReference type="ChEBI" id="CHEBI:15378"/>
        <dbReference type="ChEBI" id="CHEBI:29999"/>
        <dbReference type="ChEBI" id="CHEBI:30616"/>
        <dbReference type="ChEBI" id="CHEBI:83421"/>
        <dbReference type="ChEBI" id="CHEBI:456216"/>
        <dbReference type="EC" id="2.7.11.1"/>
    </reaction>
</comment>
<dbReference type="GO" id="GO:0050684">
    <property type="term" value="P:regulation of mRNA processing"/>
    <property type="evidence" value="ECO:0007669"/>
    <property type="project" value="TreeGrafter"/>
</dbReference>
<evidence type="ECO:0000313" key="11">
    <source>
        <dbReference type="Proteomes" id="UP000663419"/>
    </source>
</evidence>
<accession>A0A8A1LV90</accession>
<keyword evidence="5 10" id="KW-0418">Kinase</keyword>
<protein>
    <recommendedName>
        <fullName evidence="1">non-specific serine/threonine protein kinase</fullName>
        <ecNumber evidence="1">2.7.11.1</ecNumber>
    </recommendedName>
</protein>
<dbReference type="VEuPathDB" id="FungiDB:I7I53_04518"/>
<dbReference type="AlphaFoldDB" id="A0A8A1LV90"/>
<evidence type="ECO:0000256" key="3">
    <source>
        <dbReference type="ARBA" id="ARBA00022679"/>
    </source>
</evidence>
<keyword evidence="6" id="KW-0067">ATP-binding</keyword>
<evidence type="ECO:0000256" key="7">
    <source>
        <dbReference type="ARBA" id="ARBA00047899"/>
    </source>
</evidence>
<evidence type="ECO:0000256" key="8">
    <source>
        <dbReference type="ARBA" id="ARBA00048679"/>
    </source>
</evidence>
<dbReference type="Pfam" id="PF00069">
    <property type="entry name" value="Pkinase"/>
    <property type="match status" value="1"/>
</dbReference>
<organism evidence="10 11">
    <name type="scientific">Ajellomyces capsulatus (strain H88)</name>
    <name type="common">Darling's disease fungus</name>
    <name type="synonym">Histoplasma capsulatum</name>
    <dbReference type="NCBI Taxonomy" id="544711"/>
    <lineage>
        <taxon>Eukaryota</taxon>
        <taxon>Fungi</taxon>
        <taxon>Dikarya</taxon>
        <taxon>Ascomycota</taxon>
        <taxon>Pezizomycotina</taxon>
        <taxon>Eurotiomycetes</taxon>
        <taxon>Eurotiomycetidae</taxon>
        <taxon>Onygenales</taxon>
        <taxon>Ajellomycetaceae</taxon>
        <taxon>Histoplasma</taxon>
    </lineage>
</organism>
<reference evidence="10" key="1">
    <citation type="submission" date="2021-01" db="EMBL/GenBank/DDBJ databases">
        <title>Chromosome-level genome assembly of a human fungal pathogen reveals clustering of transcriptionally co-regulated genes.</title>
        <authorList>
            <person name="Voorhies M."/>
            <person name="Cohen S."/>
            <person name="Shea T.P."/>
            <person name="Petrus S."/>
            <person name="Munoz J.F."/>
            <person name="Poplawski S."/>
            <person name="Goldman W.E."/>
            <person name="Michael T."/>
            <person name="Cuomo C.A."/>
            <person name="Sil A."/>
            <person name="Beyhan S."/>
        </authorList>
    </citation>
    <scope>NUCLEOTIDE SEQUENCE</scope>
    <source>
        <strain evidence="10">H88</strain>
    </source>
</reference>
<dbReference type="SMART" id="SM00220">
    <property type="entry name" value="S_TKc"/>
    <property type="match status" value="1"/>
</dbReference>
<dbReference type="InterPro" id="IPR000719">
    <property type="entry name" value="Prot_kinase_dom"/>
</dbReference>
<evidence type="ECO:0000256" key="5">
    <source>
        <dbReference type="ARBA" id="ARBA00022777"/>
    </source>
</evidence>
<evidence type="ECO:0000313" key="10">
    <source>
        <dbReference type="EMBL" id="QSS56334.1"/>
    </source>
</evidence>
<evidence type="ECO:0000256" key="4">
    <source>
        <dbReference type="ARBA" id="ARBA00022741"/>
    </source>
</evidence>
<evidence type="ECO:0000256" key="1">
    <source>
        <dbReference type="ARBA" id="ARBA00012513"/>
    </source>
</evidence>
<gene>
    <name evidence="10" type="ORF">I7I53_04518</name>
</gene>
<dbReference type="Gene3D" id="3.30.200.20">
    <property type="entry name" value="Phosphorylase Kinase, domain 1"/>
    <property type="match status" value="1"/>
</dbReference>
<dbReference type="EC" id="2.7.11.1" evidence="1"/>
<dbReference type="InterPro" id="IPR051334">
    <property type="entry name" value="SRPK"/>
</dbReference>
<dbReference type="PROSITE" id="PS50011">
    <property type="entry name" value="PROTEIN_KINASE_DOM"/>
    <property type="match status" value="1"/>
</dbReference>
<keyword evidence="2" id="KW-0723">Serine/threonine-protein kinase</keyword>
<evidence type="ECO:0000259" key="9">
    <source>
        <dbReference type="PROSITE" id="PS50011"/>
    </source>
</evidence>
<feature type="domain" description="Protein kinase" evidence="9">
    <location>
        <begin position="92"/>
        <end position="433"/>
    </location>
</feature>
<comment type="catalytic activity">
    <reaction evidence="7">
        <text>L-threonyl-[protein] + ATP = O-phospho-L-threonyl-[protein] + ADP + H(+)</text>
        <dbReference type="Rhea" id="RHEA:46608"/>
        <dbReference type="Rhea" id="RHEA-COMP:11060"/>
        <dbReference type="Rhea" id="RHEA-COMP:11605"/>
        <dbReference type="ChEBI" id="CHEBI:15378"/>
        <dbReference type="ChEBI" id="CHEBI:30013"/>
        <dbReference type="ChEBI" id="CHEBI:30616"/>
        <dbReference type="ChEBI" id="CHEBI:61977"/>
        <dbReference type="ChEBI" id="CHEBI:456216"/>
        <dbReference type="EC" id="2.7.11.1"/>
    </reaction>
</comment>
<keyword evidence="3" id="KW-0808">Transferase</keyword>
<dbReference type="EMBL" id="CP069106">
    <property type="protein sequence ID" value="QSS56334.1"/>
    <property type="molecule type" value="Genomic_DNA"/>
</dbReference>
<proteinExistence type="predicted"/>
<name>A0A8A1LV90_AJEC8</name>